<dbReference type="EMBL" id="BQNB010016168">
    <property type="protein sequence ID" value="GJT48604.1"/>
    <property type="molecule type" value="Genomic_DNA"/>
</dbReference>
<evidence type="ECO:0000313" key="2">
    <source>
        <dbReference type="EMBL" id="GJT48604.1"/>
    </source>
</evidence>
<dbReference type="Proteomes" id="UP001151760">
    <property type="component" value="Unassembled WGS sequence"/>
</dbReference>
<gene>
    <name evidence="2" type="ORF">Tco_0974761</name>
</gene>
<keyword evidence="3" id="KW-1185">Reference proteome</keyword>
<evidence type="ECO:0000313" key="3">
    <source>
        <dbReference type="Proteomes" id="UP001151760"/>
    </source>
</evidence>
<organism evidence="2 3">
    <name type="scientific">Tanacetum coccineum</name>
    <dbReference type="NCBI Taxonomy" id="301880"/>
    <lineage>
        <taxon>Eukaryota</taxon>
        <taxon>Viridiplantae</taxon>
        <taxon>Streptophyta</taxon>
        <taxon>Embryophyta</taxon>
        <taxon>Tracheophyta</taxon>
        <taxon>Spermatophyta</taxon>
        <taxon>Magnoliopsida</taxon>
        <taxon>eudicotyledons</taxon>
        <taxon>Gunneridae</taxon>
        <taxon>Pentapetalae</taxon>
        <taxon>asterids</taxon>
        <taxon>campanulids</taxon>
        <taxon>Asterales</taxon>
        <taxon>Asteraceae</taxon>
        <taxon>Asteroideae</taxon>
        <taxon>Anthemideae</taxon>
        <taxon>Anthemidinae</taxon>
        <taxon>Tanacetum</taxon>
    </lineage>
</organism>
<sequence length="197" mass="22035">MLYPIPSPRHDERSQSFKWKVSRFLNRFYPSHATKVTPLVQKHFKKGVRRKGDFVWTTESRKKLSCCLNASIIAALPRSGTPTRGRSLPTGTMRQGSLREGPNRRAYALHSSNGVCNLEKQNVGPPFGKNPVFGANLCGLCVLRGEESMAGYARYGTQGYMTSRAKPTQGAHTNYLRDMAIHKVGWYRHRGSLPVAA</sequence>
<protein>
    <submittedName>
        <fullName evidence="2">Uncharacterized protein</fullName>
    </submittedName>
</protein>
<name>A0ABQ5ECF8_9ASTR</name>
<reference evidence="2" key="2">
    <citation type="submission" date="2022-01" db="EMBL/GenBank/DDBJ databases">
        <authorList>
            <person name="Yamashiro T."/>
            <person name="Shiraishi A."/>
            <person name="Satake H."/>
            <person name="Nakayama K."/>
        </authorList>
    </citation>
    <scope>NUCLEOTIDE SEQUENCE</scope>
</reference>
<feature type="compositionally biased region" description="Polar residues" evidence="1">
    <location>
        <begin position="80"/>
        <end position="95"/>
    </location>
</feature>
<comment type="caution">
    <text evidence="2">The sequence shown here is derived from an EMBL/GenBank/DDBJ whole genome shotgun (WGS) entry which is preliminary data.</text>
</comment>
<feature type="region of interest" description="Disordered" evidence="1">
    <location>
        <begin position="78"/>
        <end position="101"/>
    </location>
</feature>
<reference evidence="2" key="1">
    <citation type="journal article" date="2022" name="Int. J. Mol. Sci.">
        <title>Draft Genome of Tanacetum Coccineum: Genomic Comparison of Closely Related Tanacetum-Family Plants.</title>
        <authorList>
            <person name="Yamashiro T."/>
            <person name="Shiraishi A."/>
            <person name="Nakayama K."/>
            <person name="Satake H."/>
        </authorList>
    </citation>
    <scope>NUCLEOTIDE SEQUENCE</scope>
</reference>
<accession>A0ABQ5ECF8</accession>
<evidence type="ECO:0000256" key="1">
    <source>
        <dbReference type="SAM" id="MobiDB-lite"/>
    </source>
</evidence>
<proteinExistence type="predicted"/>